<feature type="compositionally biased region" description="Polar residues" evidence="1">
    <location>
        <begin position="165"/>
        <end position="175"/>
    </location>
</feature>
<dbReference type="OrthoDB" id="106784at2759"/>
<proteinExistence type="predicted"/>
<accession>A0A9P6VGS9</accession>
<feature type="compositionally biased region" description="Basic and acidic residues" evidence="1">
    <location>
        <begin position="695"/>
        <end position="711"/>
    </location>
</feature>
<dbReference type="Proteomes" id="UP000785200">
    <property type="component" value="Unassembled WGS sequence"/>
</dbReference>
<organism evidence="2 3">
    <name type="scientific">Hyphodiscus hymeniophilus</name>
    <dbReference type="NCBI Taxonomy" id="353542"/>
    <lineage>
        <taxon>Eukaryota</taxon>
        <taxon>Fungi</taxon>
        <taxon>Dikarya</taxon>
        <taxon>Ascomycota</taxon>
        <taxon>Pezizomycotina</taxon>
        <taxon>Leotiomycetes</taxon>
        <taxon>Helotiales</taxon>
        <taxon>Hyphodiscaceae</taxon>
        <taxon>Hyphodiscus</taxon>
    </lineage>
</organism>
<feature type="compositionally biased region" description="Polar residues" evidence="1">
    <location>
        <begin position="565"/>
        <end position="577"/>
    </location>
</feature>
<feature type="compositionally biased region" description="Basic residues" evidence="1">
    <location>
        <begin position="638"/>
        <end position="648"/>
    </location>
</feature>
<feature type="region of interest" description="Disordered" evidence="1">
    <location>
        <begin position="435"/>
        <end position="454"/>
    </location>
</feature>
<feature type="compositionally biased region" description="Basic and acidic residues" evidence="1">
    <location>
        <begin position="724"/>
        <end position="738"/>
    </location>
</feature>
<evidence type="ECO:0000313" key="2">
    <source>
        <dbReference type="EMBL" id="KAG0647642.1"/>
    </source>
</evidence>
<feature type="compositionally biased region" description="Basic and acidic residues" evidence="1">
    <location>
        <begin position="900"/>
        <end position="909"/>
    </location>
</feature>
<reference evidence="2" key="1">
    <citation type="submission" date="2019-07" db="EMBL/GenBank/DDBJ databases">
        <title>Hyphodiscus hymeniophilus genome sequencing and assembly.</title>
        <authorList>
            <person name="Kramer G."/>
            <person name="Nodwell J."/>
        </authorList>
    </citation>
    <scope>NUCLEOTIDE SEQUENCE</scope>
    <source>
        <strain evidence="2">ATCC 34498</strain>
    </source>
</reference>
<feature type="compositionally biased region" description="Basic and acidic residues" evidence="1">
    <location>
        <begin position="582"/>
        <end position="615"/>
    </location>
</feature>
<feature type="compositionally biased region" description="Basic and acidic residues" evidence="1">
    <location>
        <begin position="917"/>
        <end position="939"/>
    </location>
</feature>
<dbReference type="AlphaFoldDB" id="A0A9P6VGS9"/>
<feature type="compositionally biased region" description="Gly residues" evidence="1">
    <location>
        <begin position="372"/>
        <end position="381"/>
    </location>
</feature>
<feature type="region of interest" description="Disordered" evidence="1">
    <location>
        <begin position="344"/>
        <end position="418"/>
    </location>
</feature>
<feature type="region of interest" description="Disordered" evidence="1">
    <location>
        <begin position="150"/>
        <end position="187"/>
    </location>
</feature>
<feature type="compositionally biased region" description="Basic residues" evidence="1">
    <location>
        <begin position="712"/>
        <end position="723"/>
    </location>
</feature>
<evidence type="ECO:0000313" key="3">
    <source>
        <dbReference type="Proteomes" id="UP000785200"/>
    </source>
</evidence>
<feature type="region of interest" description="Disordered" evidence="1">
    <location>
        <begin position="565"/>
        <end position="939"/>
    </location>
</feature>
<evidence type="ECO:0000256" key="1">
    <source>
        <dbReference type="SAM" id="MobiDB-lite"/>
    </source>
</evidence>
<feature type="compositionally biased region" description="Polar residues" evidence="1">
    <location>
        <begin position="386"/>
        <end position="411"/>
    </location>
</feature>
<feature type="compositionally biased region" description="Basic residues" evidence="1">
    <location>
        <begin position="616"/>
        <end position="625"/>
    </location>
</feature>
<gene>
    <name evidence="2" type="ORF">D0Z07_6880</name>
</gene>
<keyword evidence="3" id="KW-1185">Reference proteome</keyword>
<feature type="compositionally biased region" description="Basic and acidic residues" evidence="1">
    <location>
        <begin position="866"/>
        <end position="885"/>
    </location>
</feature>
<feature type="compositionally biased region" description="Basic and acidic residues" evidence="1">
    <location>
        <begin position="747"/>
        <end position="760"/>
    </location>
</feature>
<name>A0A9P6VGS9_9HELO</name>
<sequence length="939" mass="103547">MPSGFPAAINPPAKPVSNTSVSRFNVLGTDSATGQSTLPSTCPVCEHSPVASEDCKPHKSLRTTIRVFLRTEEKKREALRLKEAKDTPPATPIESEAIQAAAPPHFSLKPPATIDAPVADVKSEPSPSADPVESGLANPEELARLQEAQQDIPQPSIEEIRPGQEPTSEGDINTAENDDTGEEAGRNDVTDIKTQPEGMSQMPAFGAGFGFDASAAGGFPGFGGDMSQMQMMMAMQNGITPNAFGNLPMMGMPGMNMDHMMMQNMFMNGGFGTGMGVNNMNSMSMGMGLGDFGGGVGGGFNNSWNGQQSWNVGQDNFKDPNAAGMGSGDYGANNSGYASQASGYNQGNYGHGNHHNEYQNNNFGYRGRGRGRGGYGRGSYGYGSHDFSQQYPQQFGAGNQYNGPISETGSVPTGPKVDPAPADNVDEFGREIRQTSEAKEAATESEVPKDDNTVAQTGVANSDEALANTDQPSTDFVAESADEFVPRPIQTLDEFEAPYAQTSSYNGYNNKYPGRGGFHNGSGSMHPPMKPLDVPLNAPTGPKAMRDGLPNTSIAHLRARGLITASPSPIVNGSTSVAPEPSIKDEKEMDRSRSPSRERSRSRSRDMRRSRSAERHRSHRHRHRSTSLSEDEKETERRRQRRKERRRRREEEEDEREDTGSGEKTLDQGTGEADQEISRSASPSTSKRSSHRSRRDKDKYRERERESDREHRSSHKHRSSHRSHRDDRSRSRDRDRDRDHRHRHSRRGSEAPEKKSDKVDSSVPPTPIELDDTSRRPSLISNGHHGIEIKGASIRRKNTLEDIIIPTGPRAARDRQQEKSSTTTRHREDEHQSSRHRDADKDKERERAKEKERPKSTPTTAPTGKNPHEEEREARNRERLLKEAQRMAGLTGLAAGTLKRSRDDAEDARRGKKKARRGGEESDEARIARLEAERESARW</sequence>
<protein>
    <submittedName>
        <fullName evidence="2">Uncharacterized protein</fullName>
    </submittedName>
</protein>
<feature type="compositionally biased region" description="Low complexity" evidence="1">
    <location>
        <begin position="678"/>
        <end position="687"/>
    </location>
</feature>
<comment type="caution">
    <text evidence="2">The sequence shown here is derived from an EMBL/GenBank/DDBJ whole genome shotgun (WGS) entry which is preliminary data.</text>
</comment>
<dbReference type="EMBL" id="VNKQ01000012">
    <property type="protein sequence ID" value="KAG0647642.1"/>
    <property type="molecule type" value="Genomic_DNA"/>
</dbReference>
<feature type="compositionally biased region" description="Basic and acidic residues" evidence="1">
    <location>
        <begin position="825"/>
        <end position="855"/>
    </location>
</feature>
<feature type="compositionally biased region" description="Basic and acidic residues" evidence="1">
    <location>
        <begin position="435"/>
        <end position="452"/>
    </location>
</feature>